<dbReference type="SUPFAM" id="SSF46785">
    <property type="entry name" value="Winged helix' DNA-binding domain"/>
    <property type="match status" value="1"/>
</dbReference>
<proteinExistence type="predicted"/>
<dbReference type="InterPro" id="IPR019888">
    <property type="entry name" value="Tscrpt_reg_AsnC-like"/>
</dbReference>
<dbReference type="PROSITE" id="PS00519">
    <property type="entry name" value="HTH_ASNC_1"/>
    <property type="match status" value="1"/>
</dbReference>
<dbReference type="Gene3D" id="3.30.70.920">
    <property type="match status" value="1"/>
</dbReference>
<reference evidence="5 6" key="1">
    <citation type="submission" date="2021-05" db="EMBL/GenBank/DDBJ databases">
        <title>Draft genomes of marine bacteria isolated from model chitin particles.</title>
        <authorList>
            <person name="Datta M.S."/>
            <person name="Schwartzman J.A."/>
            <person name="Cordero O."/>
        </authorList>
    </citation>
    <scope>NUCLEOTIDE SEQUENCE [LARGE SCALE GENOMIC DNA]</scope>
    <source>
        <strain evidence="5 6">4E07</strain>
    </source>
</reference>
<dbReference type="SMART" id="SM00344">
    <property type="entry name" value="HTH_ASNC"/>
    <property type="match status" value="1"/>
</dbReference>
<dbReference type="Pfam" id="PF01037">
    <property type="entry name" value="AsnC_trans_reg"/>
    <property type="match status" value="1"/>
</dbReference>
<evidence type="ECO:0000313" key="5">
    <source>
        <dbReference type="EMBL" id="MBT3139495.1"/>
    </source>
</evidence>
<dbReference type="PANTHER" id="PTHR30154">
    <property type="entry name" value="LEUCINE-RESPONSIVE REGULATORY PROTEIN"/>
    <property type="match status" value="1"/>
</dbReference>
<dbReference type="InterPro" id="IPR019885">
    <property type="entry name" value="Tscrpt_reg_HTH_AsnC-type_CS"/>
</dbReference>
<dbReference type="Pfam" id="PF13412">
    <property type="entry name" value="HTH_24"/>
    <property type="match status" value="1"/>
</dbReference>
<dbReference type="CDD" id="cd00090">
    <property type="entry name" value="HTH_ARSR"/>
    <property type="match status" value="1"/>
</dbReference>
<organism evidence="5 6">
    <name type="scientific">Falsiruegeria litorea</name>
    <dbReference type="NCBI Taxonomy" id="1280831"/>
    <lineage>
        <taxon>Bacteria</taxon>
        <taxon>Pseudomonadati</taxon>
        <taxon>Pseudomonadota</taxon>
        <taxon>Alphaproteobacteria</taxon>
        <taxon>Rhodobacterales</taxon>
        <taxon>Roseobacteraceae</taxon>
        <taxon>Falsiruegeria</taxon>
    </lineage>
</organism>
<name>A0ABS5WNN6_9RHOB</name>
<gene>
    <name evidence="5" type="ORF">KL867_00370</name>
</gene>
<dbReference type="SUPFAM" id="SSF54909">
    <property type="entry name" value="Dimeric alpha+beta barrel"/>
    <property type="match status" value="1"/>
</dbReference>
<dbReference type="InterPro" id="IPR011008">
    <property type="entry name" value="Dimeric_a/b-barrel"/>
</dbReference>
<protein>
    <submittedName>
        <fullName evidence="5">Lrp/AsnC family transcriptional regulator</fullName>
    </submittedName>
</protein>
<comment type="caution">
    <text evidence="5">The sequence shown here is derived from an EMBL/GenBank/DDBJ whole genome shotgun (WGS) entry which is preliminary data.</text>
</comment>
<sequence>MRKLDQLDKKILRTLQKNGRISNKELAETVGLSATPCWQRVRKLEEDGFIGRCVAMLDAEKVGAPDIVLVELSLEHNDEDVRSAFEKAVHRIPNILEAHTITGDFDYILKVAVSGTRGYQRFLTERLYKIPGVQHTRASFSLKCSKRVQAYVPD</sequence>
<dbReference type="Proteomes" id="UP000763802">
    <property type="component" value="Unassembled WGS sequence"/>
</dbReference>
<dbReference type="PANTHER" id="PTHR30154:SF34">
    <property type="entry name" value="TRANSCRIPTIONAL REGULATOR AZLB"/>
    <property type="match status" value="1"/>
</dbReference>
<dbReference type="PROSITE" id="PS50956">
    <property type="entry name" value="HTH_ASNC_2"/>
    <property type="match status" value="1"/>
</dbReference>
<dbReference type="InterPro" id="IPR011991">
    <property type="entry name" value="ArsR-like_HTH"/>
</dbReference>
<dbReference type="PRINTS" id="PR00033">
    <property type="entry name" value="HTHASNC"/>
</dbReference>
<feature type="domain" description="HTH asnC-type" evidence="4">
    <location>
        <begin position="4"/>
        <end position="65"/>
    </location>
</feature>
<dbReference type="InterPro" id="IPR019887">
    <property type="entry name" value="Tscrpt_reg_AsnC/Lrp_C"/>
</dbReference>
<dbReference type="InterPro" id="IPR036390">
    <property type="entry name" value="WH_DNA-bd_sf"/>
</dbReference>
<evidence type="ECO:0000256" key="1">
    <source>
        <dbReference type="ARBA" id="ARBA00023015"/>
    </source>
</evidence>
<dbReference type="InterPro" id="IPR000485">
    <property type="entry name" value="AsnC-type_HTH_dom"/>
</dbReference>
<dbReference type="InterPro" id="IPR036388">
    <property type="entry name" value="WH-like_DNA-bd_sf"/>
</dbReference>
<evidence type="ECO:0000259" key="4">
    <source>
        <dbReference type="PROSITE" id="PS50956"/>
    </source>
</evidence>
<keyword evidence="6" id="KW-1185">Reference proteome</keyword>
<accession>A0ABS5WNN6</accession>
<evidence type="ECO:0000313" key="6">
    <source>
        <dbReference type="Proteomes" id="UP000763802"/>
    </source>
</evidence>
<dbReference type="EMBL" id="JAHHDY010000001">
    <property type="protein sequence ID" value="MBT3139495.1"/>
    <property type="molecule type" value="Genomic_DNA"/>
</dbReference>
<keyword evidence="3" id="KW-0804">Transcription</keyword>
<keyword evidence="2" id="KW-0238">DNA-binding</keyword>
<keyword evidence="1" id="KW-0805">Transcription regulation</keyword>
<evidence type="ECO:0000256" key="3">
    <source>
        <dbReference type="ARBA" id="ARBA00023163"/>
    </source>
</evidence>
<evidence type="ECO:0000256" key="2">
    <source>
        <dbReference type="ARBA" id="ARBA00023125"/>
    </source>
</evidence>
<dbReference type="Gene3D" id="1.10.10.10">
    <property type="entry name" value="Winged helix-like DNA-binding domain superfamily/Winged helix DNA-binding domain"/>
    <property type="match status" value="1"/>
</dbReference>
<dbReference type="RefSeq" id="WP_215193477.1">
    <property type="nucleotide sequence ID" value="NZ_JAHHDY010000001.1"/>
</dbReference>